<organism evidence="1 2">
    <name type="scientific">Bacillus cereus (strain ATCC 10987 / NRS 248)</name>
    <dbReference type="NCBI Taxonomy" id="222523"/>
    <lineage>
        <taxon>Bacteria</taxon>
        <taxon>Bacillati</taxon>
        <taxon>Bacillota</taxon>
        <taxon>Bacilli</taxon>
        <taxon>Bacillales</taxon>
        <taxon>Bacillaceae</taxon>
        <taxon>Bacillus</taxon>
        <taxon>Bacillus cereus group</taxon>
    </lineage>
</organism>
<dbReference type="Proteomes" id="UP000002527">
    <property type="component" value="Chromosome"/>
</dbReference>
<dbReference type="AlphaFoldDB" id="Q73DZ4"/>
<reference evidence="1 2" key="1">
    <citation type="journal article" date="2004" name="Nucleic Acids Res.">
        <title>The genome sequence of Bacillus cereus ATCC 10987 reveals metabolic adaptations and a large plasmid related to Bacillus anthracis pXO1.</title>
        <authorList>
            <person name="Rasko D.A."/>
            <person name="Ravel J."/>
            <person name="Okstad O.A."/>
            <person name="Helgason E."/>
            <person name="Cer R.Z."/>
            <person name="Jiang L."/>
            <person name="Shores K.A."/>
            <person name="Fouts D.E."/>
            <person name="Tourasse N.J."/>
            <person name="Angiuoli S.V."/>
            <person name="Kolonay J."/>
            <person name="Nelson W.C."/>
            <person name="Kolsto A.-B."/>
            <person name="Fraser C.M."/>
            <person name="Read T.D."/>
        </authorList>
    </citation>
    <scope>NUCLEOTIDE SEQUENCE [LARGE SCALE GENOMIC DNA]</scope>
    <source>
        <strain evidence="2">ATCC 10987 / NRS 248</strain>
    </source>
</reference>
<proteinExistence type="predicted"/>
<evidence type="ECO:0000313" key="2">
    <source>
        <dbReference type="Proteomes" id="UP000002527"/>
    </source>
</evidence>
<name>Q73DZ4_BACC1</name>
<protein>
    <submittedName>
        <fullName evidence="1">Uncharacterized protein</fullName>
    </submittedName>
</protein>
<dbReference type="HOGENOM" id="CLU_3179744_0_0_9"/>
<accession>Q73DZ4</accession>
<dbReference type="EMBL" id="AE017194">
    <property type="protein sequence ID" value="AAS39501.1"/>
    <property type="molecule type" value="Genomic_DNA"/>
</dbReference>
<dbReference type="KEGG" id="bca:BCE_0566"/>
<gene>
    <name evidence="1" type="ordered locus">BCE_0566</name>
</gene>
<evidence type="ECO:0000313" key="1">
    <source>
        <dbReference type="EMBL" id="AAS39501.1"/>
    </source>
</evidence>
<sequence>MKSALSLNSKVGILTTISTLSTIFRKISTILTFDVRYNIQTCEGFL</sequence>